<name>A0A0P0Y1W6_ORYSJ</name>
<accession>A0A0P0Y1W6</accession>
<dbReference type="EMBL" id="AP014967">
    <property type="protein sequence ID" value="BAT13873.1"/>
    <property type="molecule type" value="Genomic_DNA"/>
</dbReference>
<dbReference type="InParanoid" id="A0A0P0Y1W6"/>
<sequence>MIGGIDAGGFYPLGEAVAVGGLAAASAHVDVVLGWLAGGVEDLSLAIAAVSRVAGDRLRVLVSGGVRGQLAFLRLRPRLRRLWKIHHCFRAGSASRLQRRSREQTKYLGNGRRCVLASSLGARRLPLPTRSVAARPVARR</sequence>
<gene>
    <name evidence="1" type="ordered locus">Os11g0442380</name>
    <name evidence="1" type="ORF">OSNPB_110442380</name>
</gene>
<reference evidence="2" key="1">
    <citation type="journal article" date="2005" name="Nature">
        <title>The map-based sequence of the rice genome.</title>
        <authorList>
            <consortium name="International rice genome sequencing project (IRGSP)"/>
            <person name="Matsumoto T."/>
            <person name="Wu J."/>
            <person name="Kanamori H."/>
            <person name="Katayose Y."/>
            <person name="Fujisawa M."/>
            <person name="Namiki N."/>
            <person name="Mizuno H."/>
            <person name="Yamamoto K."/>
            <person name="Antonio B.A."/>
            <person name="Baba T."/>
            <person name="Sakata K."/>
            <person name="Nagamura Y."/>
            <person name="Aoki H."/>
            <person name="Arikawa K."/>
            <person name="Arita K."/>
            <person name="Bito T."/>
            <person name="Chiden Y."/>
            <person name="Fujitsuka N."/>
            <person name="Fukunaka R."/>
            <person name="Hamada M."/>
            <person name="Harada C."/>
            <person name="Hayashi A."/>
            <person name="Hijishita S."/>
            <person name="Honda M."/>
            <person name="Hosokawa S."/>
            <person name="Ichikawa Y."/>
            <person name="Idonuma A."/>
            <person name="Iijima M."/>
            <person name="Ikeda M."/>
            <person name="Ikeno M."/>
            <person name="Ito K."/>
            <person name="Ito S."/>
            <person name="Ito T."/>
            <person name="Ito Y."/>
            <person name="Ito Y."/>
            <person name="Iwabuchi A."/>
            <person name="Kamiya K."/>
            <person name="Karasawa W."/>
            <person name="Kurita K."/>
            <person name="Katagiri S."/>
            <person name="Kikuta A."/>
            <person name="Kobayashi H."/>
            <person name="Kobayashi N."/>
            <person name="Machita K."/>
            <person name="Maehara T."/>
            <person name="Masukawa M."/>
            <person name="Mizubayashi T."/>
            <person name="Mukai Y."/>
            <person name="Nagasaki H."/>
            <person name="Nagata Y."/>
            <person name="Naito S."/>
            <person name="Nakashima M."/>
            <person name="Nakama Y."/>
            <person name="Nakamichi Y."/>
            <person name="Nakamura M."/>
            <person name="Meguro A."/>
            <person name="Negishi M."/>
            <person name="Ohta I."/>
            <person name="Ohta T."/>
            <person name="Okamoto M."/>
            <person name="Ono N."/>
            <person name="Saji S."/>
            <person name="Sakaguchi M."/>
            <person name="Sakai K."/>
            <person name="Shibata M."/>
            <person name="Shimokawa T."/>
            <person name="Song J."/>
            <person name="Takazaki Y."/>
            <person name="Terasawa K."/>
            <person name="Tsugane M."/>
            <person name="Tsuji K."/>
            <person name="Ueda S."/>
            <person name="Waki K."/>
            <person name="Yamagata H."/>
            <person name="Yamamoto M."/>
            <person name="Yamamoto S."/>
            <person name="Yamane H."/>
            <person name="Yoshiki S."/>
            <person name="Yoshihara R."/>
            <person name="Yukawa K."/>
            <person name="Zhong H."/>
            <person name="Yano M."/>
            <person name="Yuan Q."/>
            <person name="Ouyang S."/>
            <person name="Liu J."/>
            <person name="Jones K.M."/>
            <person name="Gansberger K."/>
            <person name="Moffat K."/>
            <person name="Hill J."/>
            <person name="Bera J."/>
            <person name="Fadrosh D."/>
            <person name="Jin S."/>
            <person name="Johri S."/>
            <person name="Kim M."/>
            <person name="Overton L."/>
            <person name="Reardon M."/>
            <person name="Tsitrin T."/>
            <person name="Vuong H."/>
            <person name="Weaver B."/>
            <person name="Ciecko A."/>
            <person name="Tallon L."/>
            <person name="Jackson J."/>
            <person name="Pai G."/>
            <person name="Aken S.V."/>
            <person name="Utterback T."/>
            <person name="Reidmuller S."/>
            <person name="Feldblyum T."/>
            <person name="Hsiao J."/>
            <person name="Zismann V."/>
            <person name="Iobst S."/>
            <person name="de Vazeille A.R."/>
            <person name="Buell C.R."/>
            <person name="Ying K."/>
            <person name="Li Y."/>
            <person name="Lu T."/>
            <person name="Huang Y."/>
            <person name="Zhao Q."/>
            <person name="Feng Q."/>
            <person name="Zhang L."/>
            <person name="Zhu J."/>
            <person name="Weng Q."/>
            <person name="Mu J."/>
            <person name="Lu Y."/>
            <person name="Fan D."/>
            <person name="Liu Y."/>
            <person name="Guan J."/>
            <person name="Zhang Y."/>
            <person name="Yu S."/>
            <person name="Liu X."/>
            <person name="Zhang Y."/>
            <person name="Hong G."/>
            <person name="Han B."/>
            <person name="Choisne N."/>
            <person name="Demange N."/>
            <person name="Orjeda G."/>
            <person name="Samain S."/>
            <person name="Cattolico L."/>
            <person name="Pelletier E."/>
            <person name="Couloux A."/>
            <person name="Segurens B."/>
            <person name="Wincker P."/>
            <person name="D'Hont A."/>
            <person name="Scarpelli C."/>
            <person name="Weissenbach J."/>
            <person name="Salanoubat M."/>
            <person name="Quetier F."/>
            <person name="Yu Y."/>
            <person name="Kim H.R."/>
            <person name="Rambo T."/>
            <person name="Currie J."/>
            <person name="Collura K."/>
            <person name="Luo M."/>
            <person name="Yang T."/>
            <person name="Ammiraju J.S.S."/>
            <person name="Engler F."/>
            <person name="Soderlund C."/>
            <person name="Wing R.A."/>
            <person name="Palmer L.E."/>
            <person name="de la Bastide M."/>
            <person name="Spiegel L."/>
            <person name="Nascimento L."/>
            <person name="Zutavern T."/>
            <person name="O'Shaughnessy A."/>
            <person name="Dike S."/>
            <person name="Dedhia N."/>
            <person name="Preston R."/>
            <person name="Balija V."/>
            <person name="McCombie W.R."/>
            <person name="Chow T."/>
            <person name="Chen H."/>
            <person name="Chung M."/>
            <person name="Chen C."/>
            <person name="Shaw J."/>
            <person name="Wu H."/>
            <person name="Hsiao K."/>
            <person name="Chao Y."/>
            <person name="Chu M."/>
            <person name="Cheng C."/>
            <person name="Hour A."/>
            <person name="Lee P."/>
            <person name="Lin S."/>
            <person name="Lin Y."/>
            <person name="Liou J."/>
            <person name="Liu S."/>
            <person name="Hsing Y."/>
            <person name="Raghuvanshi S."/>
            <person name="Mohanty A."/>
            <person name="Bharti A.K."/>
            <person name="Gaur A."/>
            <person name="Gupta V."/>
            <person name="Kumar D."/>
            <person name="Ravi V."/>
            <person name="Vij S."/>
            <person name="Kapur A."/>
            <person name="Khurana P."/>
            <person name="Khurana P."/>
            <person name="Khurana J.P."/>
            <person name="Tyagi A.K."/>
            <person name="Gaikwad K."/>
            <person name="Singh A."/>
            <person name="Dalal V."/>
            <person name="Srivastava S."/>
            <person name="Dixit A."/>
            <person name="Pal A.K."/>
            <person name="Ghazi I.A."/>
            <person name="Yadav M."/>
            <person name="Pandit A."/>
            <person name="Bhargava A."/>
            <person name="Sureshbabu K."/>
            <person name="Batra K."/>
            <person name="Sharma T.R."/>
            <person name="Mohapatra T."/>
            <person name="Singh N.K."/>
            <person name="Messing J."/>
            <person name="Nelson A.B."/>
            <person name="Fuks G."/>
            <person name="Kavchok S."/>
            <person name="Keizer G."/>
            <person name="Linton E."/>
            <person name="Llaca V."/>
            <person name="Song R."/>
            <person name="Tanyolac B."/>
            <person name="Young S."/>
            <person name="Ho-Il K."/>
            <person name="Hahn J.H."/>
            <person name="Sangsakoo G."/>
            <person name="Vanavichit A."/>
            <person name="de Mattos Luiz.A.T."/>
            <person name="Zimmer P.D."/>
            <person name="Malone G."/>
            <person name="Dellagostin O."/>
            <person name="de Oliveira A.C."/>
            <person name="Bevan M."/>
            <person name="Bancroft I."/>
            <person name="Minx P."/>
            <person name="Cordum H."/>
            <person name="Wilson R."/>
            <person name="Cheng Z."/>
            <person name="Jin W."/>
            <person name="Jiang J."/>
            <person name="Leong S.A."/>
            <person name="Iwama H."/>
            <person name="Gojobori T."/>
            <person name="Itoh T."/>
            <person name="Niimura Y."/>
            <person name="Fujii Y."/>
            <person name="Habara T."/>
            <person name="Sakai H."/>
            <person name="Sato Y."/>
            <person name="Wilson G."/>
            <person name="Kumar K."/>
            <person name="McCouch S."/>
            <person name="Juretic N."/>
            <person name="Hoen D."/>
            <person name="Wright S."/>
            <person name="Bruskiewich R."/>
            <person name="Bureau T."/>
            <person name="Miyao A."/>
            <person name="Hirochika H."/>
            <person name="Nishikawa T."/>
            <person name="Kadowaki K."/>
            <person name="Sugiura M."/>
            <person name="Burr B."/>
            <person name="Sasaki T."/>
        </authorList>
    </citation>
    <scope>NUCLEOTIDE SEQUENCE [LARGE SCALE GENOMIC DNA]</scope>
    <source>
        <strain evidence="2">cv. Nipponbare</strain>
    </source>
</reference>
<dbReference type="Gramene" id="Os11t0442380-01">
    <property type="protein sequence ID" value="Os11t0442380-01"/>
    <property type="gene ID" value="Os11g0442380"/>
</dbReference>
<reference evidence="1 2" key="3">
    <citation type="journal article" date="2013" name="Rice">
        <title>Improvement of the Oryza sativa Nipponbare reference genome using next generation sequence and optical map data.</title>
        <authorList>
            <person name="Kawahara Y."/>
            <person name="de la Bastide M."/>
            <person name="Hamilton J.P."/>
            <person name="Kanamori H."/>
            <person name="McCombie W.R."/>
            <person name="Ouyang S."/>
            <person name="Schwartz D.C."/>
            <person name="Tanaka T."/>
            <person name="Wu J."/>
            <person name="Zhou S."/>
            <person name="Childs K.L."/>
            <person name="Davidson R.M."/>
            <person name="Lin H."/>
            <person name="Quesada-Ocampo L."/>
            <person name="Vaillancourt B."/>
            <person name="Sakai H."/>
            <person name="Lee S.S."/>
            <person name="Kim J."/>
            <person name="Numa H."/>
            <person name="Itoh T."/>
            <person name="Buell C.R."/>
            <person name="Matsumoto T."/>
        </authorList>
    </citation>
    <scope>NUCLEOTIDE SEQUENCE [LARGE SCALE GENOMIC DNA]</scope>
    <source>
        <strain evidence="2">cv. Nipponbare</strain>
    </source>
</reference>
<dbReference type="PaxDb" id="39947-A0A0P0Y1W6"/>
<evidence type="ECO:0000313" key="2">
    <source>
        <dbReference type="Proteomes" id="UP000059680"/>
    </source>
</evidence>
<keyword evidence="2" id="KW-1185">Reference proteome</keyword>
<reference evidence="1 2" key="2">
    <citation type="journal article" date="2013" name="Plant Cell Physiol.">
        <title>Rice Annotation Project Database (RAP-DB): an integrative and interactive database for rice genomics.</title>
        <authorList>
            <person name="Sakai H."/>
            <person name="Lee S.S."/>
            <person name="Tanaka T."/>
            <person name="Numa H."/>
            <person name="Kim J."/>
            <person name="Kawahara Y."/>
            <person name="Wakimoto H."/>
            <person name="Yang C.C."/>
            <person name="Iwamoto M."/>
            <person name="Abe T."/>
            <person name="Yamada Y."/>
            <person name="Muto A."/>
            <person name="Inokuchi H."/>
            <person name="Ikemura T."/>
            <person name="Matsumoto T."/>
            <person name="Sasaki T."/>
            <person name="Itoh T."/>
        </authorList>
    </citation>
    <scope>NUCLEOTIDE SEQUENCE [LARGE SCALE GENOMIC DNA]</scope>
    <source>
        <strain evidence="2">cv. Nipponbare</strain>
    </source>
</reference>
<proteinExistence type="predicted"/>
<dbReference type="AlphaFoldDB" id="A0A0P0Y1W6"/>
<evidence type="ECO:0000313" key="1">
    <source>
        <dbReference type="EMBL" id="BAT13873.1"/>
    </source>
</evidence>
<dbReference type="Proteomes" id="UP000059680">
    <property type="component" value="Chromosome 11"/>
</dbReference>
<protein>
    <submittedName>
        <fullName evidence="1">Os11g0442380 protein</fullName>
    </submittedName>
</protein>
<organism evidence="1 2">
    <name type="scientific">Oryza sativa subsp. japonica</name>
    <name type="common">Rice</name>
    <dbReference type="NCBI Taxonomy" id="39947"/>
    <lineage>
        <taxon>Eukaryota</taxon>
        <taxon>Viridiplantae</taxon>
        <taxon>Streptophyta</taxon>
        <taxon>Embryophyta</taxon>
        <taxon>Tracheophyta</taxon>
        <taxon>Spermatophyta</taxon>
        <taxon>Magnoliopsida</taxon>
        <taxon>Liliopsida</taxon>
        <taxon>Poales</taxon>
        <taxon>Poaceae</taxon>
        <taxon>BOP clade</taxon>
        <taxon>Oryzoideae</taxon>
        <taxon>Oryzeae</taxon>
        <taxon>Oryzinae</taxon>
        <taxon>Oryza</taxon>
        <taxon>Oryza sativa</taxon>
    </lineage>
</organism>